<organism evidence="1 2">
    <name type="scientific">Opisthorchis viverrini</name>
    <name type="common">Southeast Asian liver fluke</name>
    <dbReference type="NCBI Taxonomy" id="6198"/>
    <lineage>
        <taxon>Eukaryota</taxon>
        <taxon>Metazoa</taxon>
        <taxon>Spiralia</taxon>
        <taxon>Lophotrochozoa</taxon>
        <taxon>Platyhelminthes</taxon>
        <taxon>Trematoda</taxon>
        <taxon>Digenea</taxon>
        <taxon>Opisthorchiida</taxon>
        <taxon>Opisthorchiata</taxon>
        <taxon>Opisthorchiidae</taxon>
        <taxon>Opisthorchis</taxon>
    </lineage>
</organism>
<keyword evidence="2" id="KW-1185">Reference proteome</keyword>
<dbReference type="AlphaFoldDB" id="A0A074ZVZ4"/>
<dbReference type="Proteomes" id="UP000054324">
    <property type="component" value="Unassembled WGS sequence"/>
</dbReference>
<feature type="non-terminal residue" evidence="1">
    <location>
        <position position="166"/>
    </location>
</feature>
<dbReference type="RefSeq" id="XP_009166213.1">
    <property type="nucleotide sequence ID" value="XM_009167949.1"/>
</dbReference>
<dbReference type="OrthoDB" id="39497at2759"/>
<dbReference type="GeneID" id="20327415"/>
<accession>A0A074ZVZ4</accession>
<evidence type="ECO:0000313" key="1">
    <source>
        <dbReference type="EMBL" id="KER30052.1"/>
    </source>
</evidence>
<dbReference type="STRING" id="6198.A0A074ZVZ4"/>
<dbReference type="EMBL" id="KL596667">
    <property type="protein sequence ID" value="KER30052.1"/>
    <property type="molecule type" value="Genomic_DNA"/>
</dbReference>
<dbReference type="KEGG" id="ovi:T265_13248"/>
<feature type="non-terminal residue" evidence="1">
    <location>
        <position position="1"/>
    </location>
</feature>
<name>A0A074ZVZ4_OPIVI</name>
<reference evidence="1 2" key="1">
    <citation type="submission" date="2013-11" db="EMBL/GenBank/DDBJ databases">
        <title>Opisthorchis viverrini - life in the bile duct.</title>
        <authorList>
            <person name="Young N.D."/>
            <person name="Nagarajan N."/>
            <person name="Lin S.J."/>
            <person name="Korhonen P.K."/>
            <person name="Jex A.R."/>
            <person name="Hall R.S."/>
            <person name="Safavi-Hemami H."/>
            <person name="Kaewkong W."/>
            <person name="Bertrand D."/>
            <person name="Gao S."/>
            <person name="Seet Q."/>
            <person name="Wongkham S."/>
            <person name="Teh B.T."/>
            <person name="Wongkham C."/>
            <person name="Intapan P.M."/>
            <person name="Maleewong W."/>
            <person name="Yang X."/>
            <person name="Hu M."/>
            <person name="Wang Z."/>
            <person name="Hofmann A."/>
            <person name="Sternberg P.W."/>
            <person name="Tan P."/>
            <person name="Wang J."/>
            <person name="Gasser R.B."/>
        </authorList>
    </citation>
    <scope>NUCLEOTIDE SEQUENCE [LARGE SCALE GENOMIC DNA]</scope>
</reference>
<sequence length="166" mass="19134">ETIKLFSQRKLLTRLLKIHRQPTTGFALLGAHQVGVATEFPQPYVLLEPTMVVGCRNVFSKLAWATWQNPSLRAYYYDLITKTTITTNTGFRPSHVSVGMIFEISRYIFIRETTPESAENSSTAHDRFRPYSWGSSGRRSPRVSVDLIIYMNPNWTVFEKYTHLLT</sequence>
<dbReference type="CTD" id="20327415"/>
<gene>
    <name evidence="1" type="ORF">T265_13248</name>
</gene>
<evidence type="ECO:0000313" key="2">
    <source>
        <dbReference type="Proteomes" id="UP000054324"/>
    </source>
</evidence>
<protein>
    <submittedName>
        <fullName evidence="1">Uncharacterized protein</fullName>
    </submittedName>
</protein>
<proteinExistence type="predicted"/>